<dbReference type="AlphaFoldDB" id="A0A1A8FF23"/>
<feature type="compositionally biased region" description="Low complexity" evidence="2">
    <location>
        <begin position="7"/>
        <end position="21"/>
    </location>
</feature>
<keyword evidence="1" id="KW-0175">Coiled coil</keyword>
<reference evidence="4" key="1">
    <citation type="submission" date="2016-05" db="EMBL/GenBank/DDBJ databases">
        <authorList>
            <person name="Lavstsen T."/>
            <person name="Jespersen J.S."/>
        </authorList>
    </citation>
    <scope>NUCLEOTIDE SEQUENCE</scope>
    <source>
        <tissue evidence="4">Brain</tissue>
    </source>
</reference>
<feature type="coiled-coil region" evidence="1">
    <location>
        <begin position="92"/>
        <end position="155"/>
    </location>
</feature>
<dbReference type="PANTHER" id="PTHR21444">
    <property type="entry name" value="COILED-COIL DOMAIN-CONTAINING PROTEIN 180"/>
    <property type="match status" value="1"/>
</dbReference>
<feature type="domain" description="DUF4455" evidence="3">
    <location>
        <begin position="62"/>
        <end position="473"/>
    </location>
</feature>
<name>A0A1A8FF23_9TELE</name>
<accession>A0A1A8FF23</accession>
<evidence type="ECO:0000256" key="1">
    <source>
        <dbReference type="SAM" id="Coils"/>
    </source>
</evidence>
<reference evidence="4" key="2">
    <citation type="submission" date="2016-06" db="EMBL/GenBank/DDBJ databases">
        <title>The genome of a short-lived fish provides insights into sex chromosome evolution and the genetic control of aging.</title>
        <authorList>
            <person name="Reichwald K."/>
            <person name="Felder M."/>
            <person name="Petzold A."/>
            <person name="Koch P."/>
            <person name="Groth M."/>
            <person name="Platzer M."/>
        </authorList>
    </citation>
    <scope>NUCLEOTIDE SEQUENCE</scope>
    <source>
        <tissue evidence="4">Brain</tissue>
    </source>
</reference>
<feature type="region of interest" description="Disordered" evidence="2">
    <location>
        <begin position="1"/>
        <end position="21"/>
    </location>
</feature>
<dbReference type="PANTHER" id="PTHR21444:SF14">
    <property type="entry name" value="COILED-COIL DOMAIN-CONTAINING PROTEIN 180"/>
    <property type="match status" value="1"/>
</dbReference>
<gene>
    <name evidence="4" type="primary">C9ORF174</name>
</gene>
<protein>
    <submittedName>
        <fullName evidence="4">Chromosome 9 open reading frame 174</fullName>
    </submittedName>
</protein>
<sequence length="475" mass="54626">MRTECVSSADDTTSSTSGFCSSSCTRQQRNDEVDVDDVSRLPDSIESSHLTSGILDKLVQKTRQKHDEALKQMDTHLTHLSQACETEVRTLCEQLKSSLQKADLRLDTLKDRMGHLQHSSLQEVLSLWEEVHEEVKERKNRVSELNLQLNDCERQRTDELRAILRTHGQLLEEIRFLPSSEVHRLIHKEATKLNVALLVNRCSIAHLLLHLKEDNLQQEFLLRLQWEESLNSWRSVRISGPVERFRTFFSSVGGRQLLSDQQMKQTLQDLTQRRCDIIQQIRIMAPPTISSTAVSDWFNQLTAVNQQIDQHHTDFLHHLKRSHQQSWQDCLAEAETCKEALSALQISEEQVNRVISSKLLPLIEGLQSQDEAQLAALKVSRDSLSHHSAGVSECVFGVMRAVALLWETHCRRMETREAELQKHLGDIKQSQQEFIQRKTERVDVPMKDLRQESSEDALKTSLDNICLLVQDIEDT</sequence>
<organism evidence="4">
    <name type="scientific">Nothobranchius korthausae</name>
    <dbReference type="NCBI Taxonomy" id="1143690"/>
    <lineage>
        <taxon>Eukaryota</taxon>
        <taxon>Metazoa</taxon>
        <taxon>Chordata</taxon>
        <taxon>Craniata</taxon>
        <taxon>Vertebrata</taxon>
        <taxon>Euteleostomi</taxon>
        <taxon>Actinopterygii</taxon>
        <taxon>Neopterygii</taxon>
        <taxon>Teleostei</taxon>
        <taxon>Neoteleostei</taxon>
        <taxon>Acanthomorphata</taxon>
        <taxon>Ovalentaria</taxon>
        <taxon>Atherinomorphae</taxon>
        <taxon>Cyprinodontiformes</taxon>
        <taxon>Nothobranchiidae</taxon>
        <taxon>Nothobranchius</taxon>
    </lineage>
</organism>
<evidence type="ECO:0000256" key="2">
    <source>
        <dbReference type="SAM" id="MobiDB-lite"/>
    </source>
</evidence>
<proteinExistence type="predicted"/>
<dbReference type="EMBL" id="HAEB01011463">
    <property type="protein sequence ID" value="SBQ57990.1"/>
    <property type="molecule type" value="Transcribed_RNA"/>
</dbReference>
<dbReference type="Pfam" id="PF14643">
    <property type="entry name" value="DUF4455"/>
    <property type="match status" value="1"/>
</dbReference>
<dbReference type="InterPro" id="IPR028089">
    <property type="entry name" value="DUF4455"/>
</dbReference>
<evidence type="ECO:0000259" key="3">
    <source>
        <dbReference type="Pfam" id="PF14643"/>
    </source>
</evidence>
<evidence type="ECO:0000313" key="4">
    <source>
        <dbReference type="EMBL" id="SBQ57990.1"/>
    </source>
</evidence>